<dbReference type="InterPro" id="IPR013785">
    <property type="entry name" value="Aldolase_TIM"/>
</dbReference>
<feature type="domain" description="N-(5'phosphoribosyl) anthranilate isomerase (PRAI)" evidence="7">
    <location>
        <begin position="3"/>
        <end position="49"/>
    </location>
</feature>
<dbReference type="SUPFAM" id="SSF51366">
    <property type="entry name" value="Ribulose-phoshate binding barrel"/>
    <property type="match status" value="1"/>
</dbReference>
<evidence type="ECO:0000256" key="3">
    <source>
        <dbReference type="ARBA" id="ARBA00022605"/>
    </source>
</evidence>
<dbReference type="Pfam" id="PF00697">
    <property type="entry name" value="PRAI"/>
    <property type="match status" value="1"/>
</dbReference>
<name>X0Z4G6_9ZZZZ</name>
<dbReference type="UniPathway" id="UPA00035">
    <property type="reaction ID" value="UER00042"/>
</dbReference>
<organism evidence="8">
    <name type="scientific">marine sediment metagenome</name>
    <dbReference type="NCBI Taxonomy" id="412755"/>
    <lineage>
        <taxon>unclassified sequences</taxon>
        <taxon>metagenomes</taxon>
        <taxon>ecological metagenomes</taxon>
    </lineage>
</organism>
<comment type="caution">
    <text evidence="8">The sequence shown here is derived from an EMBL/GenBank/DDBJ whole genome shotgun (WGS) entry which is preliminary data.</text>
</comment>
<evidence type="ECO:0000256" key="6">
    <source>
        <dbReference type="ARBA" id="ARBA00023235"/>
    </source>
</evidence>
<dbReference type="InterPro" id="IPR011060">
    <property type="entry name" value="RibuloseP-bd_barrel"/>
</dbReference>
<keyword evidence="6" id="KW-0413">Isomerase</keyword>
<evidence type="ECO:0000259" key="7">
    <source>
        <dbReference type="Pfam" id="PF00697"/>
    </source>
</evidence>
<dbReference type="InterPro" id="IPR044643">
    <property type="entry name" value="TrpF_fam"/>
</dbReference>
<evidence type="ECO:0000256" key="1">
    <source>
        <dbReference type="ARBA" id="ARBA00004664"/>
    </source>
</evidence>
<keyword evidence="4" id="KW-0822">Tryptophan biosynthesis</keyword>
<proteinExistence type="predicted"/>
<feature type="non-terminal residue" evidence="8">
    <location>
        <position position="1"/>
    </location>
</feature>
<dbReference type="GO" id="GO:0000162">
    <property type="term" value="P:L-tryptophan biosynthetic process"/>
    <property type="evidence" value="ECO:0007669"/>
    <property type="project" value="UniProtKB-UniPathway"/>
</dbReference>
<dbReference type="InterPro" id="IPR001240">
    <property type="entry name" value="PRAI_dom"/>
</dbReference>
<accession>X0Z4G6</accession>
<dbReference type="GO" id="GO:0004640">
    <property type="term" value="F:phosphoribosylanthranilate isomerase activity"/>
    <property type="evidence" value="ECO:0007669"/>
    <property type="project" value="UniProtKB-EC"/>
</dbReference>
<dbReference type="EC" id="5.3.1.24" evidence="2"/>
<keyword evidence="3" id="KW-0028">Amino-acid biosynthesis</keyword>
<dbReference type="PANTHER" id="PTHR42894">
    <property type="entry name" value="N-(5'-PHOSPHORIBOSYL)ANTHRANILATE ISOMERASE"/>
    <property type="match status" value="1"/>
</dbReference>
<reference evidence="8" key="1">
    <citation type="journal article" date="2014" name="Front. Microbiol.">
        <title>High frequency of phylogenetically diverse reductive dehalogenase-homologous genes in deep subseafloor sedimentary metagenomes.</title>
        <authorList>
            <person name="Kawai M."/>
            <person name="Futagami T."/>
            <person name="Toyoda A."/>
            <person name="Takaki Y."/>
            <person name="Nishi S."/>
            <person name="Hori S."/>
            <person name="Arai W."/>
            <person name="Tsubouchi T."/>
            <person name="Morono Y."/>
            <person name="Uchiyama I."/>
            <person name="Ito T."/>
            <person name="Fujiyama A."/>
            <person name="Inagaki F."/>
            <person name="Takami H."/>
        </authorList>
    </citation>
    <scope>NUCLEOTIDE SEQUENCE</scope>
    <source>
        <strain evidence="8">Expedition CK06-06</strain>
    </source>
</reference>
<keyword evidence="5" id="KW-0057">Aromatic amino acid biosynthesis</keyword>
<evidence type="ECO:0000313" key="8">
    <source>
        <dbReference type="EMBL" id="GAG43441.1"/>
    </source>
</evidence>
<sequence length="57" mass="5814">GLVILSGGLNPVNVRQAIAEVRPYAVDVSSGVESRPGVKDHVKLRAFLEAAKGGTGG</sequence>
<evidence type="ECO:0000256" key="4">
    <source>
        <dbReference type="ARBA" id="ARBA00022822"/>
    </source>
</evidence>
<comment type="pathway">
    <text evidence="1">Amino-acid biosynthesis; L-tryptophan biosynthesis; L-tryptophan from chorismate: step 3/5.</text>
</comment>
<dbReference type="AlphaFoldDB" id="X0Z4G6"/>
<dbReference type="PANTHER" id="PTHR42894:SF1">
    <property type="entry name" value="N-(5'-PHOSPHORIBOSYL)ANTHRANILATE ISOMERASE"/>
    <property type="match status" value="1"/>
</dbReference>
<evidence type="ECO:0000256" key="2">
    <source>
        <dbReference type="ARBA" id="ARBA00012572"/>
    </source>
</evidence>
<protein>
    <recommendedName>
        <fullName evidence="2">phosphoribosylanthranilate isomerase</fullName>
        <ecNumber evidence="2">5.3.1.24</ecNumber>
    </recommendedName>
</protein>
<dbReference type="EMBL" id="BARS01059209">
    <property type="protein sequence ID" value="GAG43441.1"/>
    <property type="molecule type" value="Genomic_DNA"/>
</dbReference>
<evidence type="ECO:0000256" key="5">
    <source>
        <dbReference type="ARBA" id="ARBA00023141"/>
    </source>
</evidence>
<gene>
    <name evidence="8" type="ORF">S01H1_85909</name>
</gene>
<dbReference type="Gene3D" id="3.20.20.70">
    <property type="entry name" value="Aldolase class I"/>
    <property type="match status" value="1"/>
</dbReference>